<organism evidence="10 11">
    <name type="scientific">Paranoxybacillus vitaminiphilus</name>
    <dbReference type="NCBI Taxonomy" id="581036"/>
    <lineage>
        <taxon>Bacteria</taxon>
        <taxon>Bacillati</taxon>
        <taxon>Bacillota</taxon>
        <taxon>Bacilli</taxon>
        <taxon>Bacillales</taxon>
        <taxon>Anoxybacillaceae</taxon>
        <taxon>Paranoxybacillus</taxon>
    </lineage>
</organism>
<dbReference type="InterPro" id="IPR027417">
    <property type="entry name" value="P-loop_NTPase"/>
</dbReference>
<dbReference type="FunFam" id="3.40.50.300:FF:000006">
    <property type="entry name" value="DNA-binding transcriptional regulator NtrC"/>
    <property type="match status" value="1"/>
</dbReference>
<evidence type="ECO:0000256" key="2">
    <source>
        <dbReference type="ARBA" id="ARBA00022797"/>
    </source>
</evidence>
<dbReference type="PROSITE" id="PS50113">
    <property type="entry name" value="PAC"/>
    <property type="match status" value="1"/>
</dbReference>
<evidence type="ECO:0000256" key="5">
    <source>
        <dbReference type="ARBA" id="ARBA00023163"/>
    </source>
</evidence>
<keyword evidence="5" id="KW-0804">Transcription</keyword>
<dbReference type="InterPro" id="IPR000700">
    <property type="entry name" value="PAS-assoc_C"/>
</dbReference>
<dbReference type="InterPro" id="IPR000014">
    <property type="entry name" value="PAS"/>
</dbReference>
<keyword evidence="3" id="KW-0067">ATP-binding</keyword>
<feature type="domain" description="PAC" evidence="9">
    <location>
        <begin position="184"/>
        <end position="236"/>
    </location>
</feature>
<dbReference type="PROSITE" id="PS50045">
    <property type="entry name" value="SIGMA54_INTERACT_4"/>
    <property type="match status" value="1"/>
</dbReference>
<comment type="caution">
    <text evidence="10">The sequence shown here is derived from an EMBL/GenBank/DDBJ whole genome shotgun (WGS) entry which is preliminary data.</text>
</comment>
<dbReference type="SMART" id="SM00382">
    <property type="entry name" value="AAA"/>
    <property type="match status" value="1"/>
</dbReference>
<dbReference type="Pfam" id="PF00989">
    <property type="entry name" value="PAS"/>
    <property type="match status" value="2"/>
</dbReference>
<dbReference type="Gene3D" id="3.40.50.300">
    <property type="entry name" value="P-loop containing nucleotide triphosphate hydrolases"/>
    <property type="match status" value="1"/>
</dbReference>
<dbReference type="AlphaFoldDB" id="A0A327YCT4"/>
<dbReference type="EMBL" id="QLMH01000011">
    <property type="protein sequence ID" value="RAK18267.1"/>
    <property type="molecule type" value="Genomic_DNA"/>
</dbReference>
<dbReference type="Gene3D" id="1.10.10.60">
    <property type="entry name" value="Homeodomain-like"/>
    <property type="match status" value="1"/>
</dbReference>
<dbReference type="GO" id="GO:0005524">
    <property type="term" value="F:ATP binding"/>
    <property type="evidence" value="ECO:0007669"/>
    <property type="project" value="UniProtKB-KW"/>
</dbReference>
<dbReference type="Pfam" id="PF00158">
    <property type="entry name" value="Sigma54_activat"/>
    <property type="match status" value="1"/>
</dbReference>
<dbReference type="InterPro" id="IPR002078">
    <property type="entry name" value="Sigma_54_int"/>
</dbReference>
<accession>A0A327YCT4</accession>
<dbReference type="SUPFAM" id="SSF52540">
    <property type="entry name" value="P-loop containing nucleoside triphosphate hydrolases"/>
    <property type="match status" value="1"/>
</dbReference>
<reference evidence="10 11" key="1">
    <citation type="submission" date="2018-06" db="EMBL/GenBank/DDBJ databases">
        <title>Genomic Encyclopedia of Type Strains, Phase III (KMG-III): the genomes of soil and plant-associated and newly described type strains.</title>
        <authorList>
            <person name="Whitman W."/>
        </authorList>
    </citation>
    <scope>NUCLEOTIDE SEQUENCE [LARGE SCALE GENOMIC DNA]</scope>
    <source>
        <strain evidence="10 11">CGMCC 1.8979</strain>
    </source>
</reference>
<gene>
    <name evidence="10" type="ORF">B0I26_11185</name>
</gene>
<dbReference type="Pfam" id="PF18024">
    <property type="entry name" value="HTH_50"/>
    <property type="match status" value="1"/>
</dbReference>
<keyword evidence="1" id="KW-0547">Nucleotide-binding</keyword>
<dbReference type="Proteomes" id="UP000248555">
    <property type="component" value="Unassembled WGS sequence"/>
</dbReference>
<dbReference type="Pfam" id="PF25601">
    <property type="entry name" value="AAA_lid_14"/>
    <property type="match status" value="1"/>
</dbReference>
<dbReference type="InterPro" id="IPR003593">
    <property type="entry name" value="AAA+_ATPase"/>
</dbReference>
<feature type="domain" description="PAS" evidence="8">
    <location>
        <begin position="117"/>
        <end position="162"/>
    </location>
</feature>
<dbReference type="InterPro" id="IPR030828">
    <property type="entry name" value="HTH_TyrR"/>
</dbReference>
<dbReference type="InterPro" id="IPR058031">
    <property type="entry name" value="AAA_lid_NorR"/>
</dbReference>
<keyword evidence="11" id="KW-1185">Reference proteome</keyword>
<dbReference type="InterPro" id="IPR025944">
    <property type="entry name" value="Sigma_54_int_dom_CS"/>
</dbReference>
<evidence type="ECO:0000259" key="9">
    <source>
        <dbReference type="PROSITE" id="PS50113"/>
    </source>
</evidence>
<dbReference type="PANTHER" id="PTHR32071">
    <property type="entry name" value="TRANSCRIPTIONAL REGULATORY PROTEIN"/>
    <property type="match status" value="1"/>
</dbReference>
<dbReference type="GO" id="GO:0003677">
    <property type="term" value="F:DNA binding"/>
    <property type="evidence" value="ECO:0007669"/>
    <property type="project" value="UniProtKB-KW"/>
</dbReference>
<proteinExistence type="predicted"/>
<evidence type="ECO:0000256" key="4">
    <source>
        <dbReference type="ARBA" id="ARBA00023015"/>
    </source>
</evidence>
<dbReference type="SUPFAM" id="SSF46689">
    <property type="entry name" value="Homeodomain-like"/>
    <property type="match status" value="1"/>
</dbReference>
<evidence type="ECO:0000256" key="6">
    <source>
        <dbReference type="ARBA" id="ARBA00029500"/>
    </source>
</evidence>
<dbReference type="SMART" id="SM00091">
    <property type="entry name" value="PAS"/>
    <property type="match status" value="2"/>
</dbReference>
<evidence type="ECO:0000313" key="11">
    <source>
        <dbReference type="Proteomes" id="UP000248555"/>
    </source>
</evidence>
<evidence type="ECO:0000256" key="1">
    <source>
        <dbReference type="ARBA" id="ARBA00022741"/>
    </source>
</evidence>
<dbReference type="PANTHER" id="PTHR32071:SF81">
    <property type="entry name" value="PROPIONATE CATABOLISM OPERON REGULATORY PROTEIN"/>
    <property type="match status" value="1"/>
</dbReference>
<dbReference type="CDD" id="cd00130">
    <property type="entry name" value="PAS"/>
    <property type="match status" value="2"/>
</dbReference>
<evidence type="ECO:0000259" key="8">
    <source>
        <dbReference type="PROSITE" id="PS50112"/>
    </source>
</evidence>
<sequence length="565" mass="64516">MKQTIIDPHIWESIFSSIHNGVIVVDRNRKILLINSSAKKLLQIENENWEGKDIRELIPTTQLPHVLESGTSSIGVKMNIAGRQCLVNRTPLYRDGELVGAISVLQDISEMEHYHSLFKQMETIIEFSTDGIYVVDKEGKTLMVNSAYEEITGFRREELIGKHMENLVRQGYFDQSVSLLVLKEKKCISILQKIGGKKDVIVTGNPVFNKQGEIEMVVTSVRDISHLIKMKTELEKAKSFSKMSHNRYTFSIDGSDEKMIFLSDPMKRIIEKVKQIAPYPTSVLLTGPSGVGKEVIANLIHHLSSRKDKPFIKVNCGAIPEQLLESELFGYEKGAFTGARQDGKIGLLELADQGTIMLDEIGEMPLTLQVKLLRVLQEKQIQRIGSSKVKNLDIRIISATNQDLRKLISQGKFREDLYYRLQVVEIHIPPLAERPEDIEPLLDHYFSFYCKLYRMNKHLSPDTKNILKNYHWPGNVRELKNLIENMIVSVPSQSIEPHDLPLHIYEQTNSGASLTLKQRVEQFEKRMISEAIQKHSSLRKAAEQLGVDHSTLVKKLKKWNMSVRK</sequence>
<dbReference type="GO" id="GO:0006355">
    <property type="term" value="P:regulation of DNA-templated transcription"/>
    <property type="evidence" value="ECO:0007669"/>
    <property type="project" value="InterPro"/>
</dbReference>
<keyword evidence="4" id="KW-0805">Transcription regulation</keyword>
<protein>
    <recommendedName>
        <fullName evidence="6">HTH-type transcriptional regulatory protein TyrR</fullName>
    </recommendedName>
</protein>
<dbReference type="InterPro" id="IPR035965">
    <property type="entry name" value="PAS-like_dom_sf"/>
</dbReference>
<dbReference type="CDD" id="cd00009">
    <property type="entry name" value="AAA"/>
    <property type="match status" value="1"/>
</dbReference>
<evidence type="ECO:0000256" key="3">
    <source>
        <dbReference type="ARBA" id="ARBA00022840"/>
    </source>
</evidence>
<dbReference type="NCBIfam" id="TIGR00229">
    <property type="entry name" value="sensory_box"/>
    <property type="match status" value="2"/>
</dbReference>
<feature type="domain" description="Sigma-54 factor interaction" evidence="7">
    <location>
        <begin position="259"/>
        <end position="488"/>
    </location>
</feature>
<dbReference type="PROSITE" id="PS50112">
    <property type="entry name" value="PAS"/>
    <property type="match status" value="1"/>
</dbReference>
<evidence type="ECO:0000259" key="7">
    <source>
        <dbReference type="PROSITE" id="PS50045"/>
    </source>
</evidence>
<name>A0A327YCT4_9BACL</name>
<dbReference type="SUPFAM" id="SSF55785">
    <property type="entry name" value="PYP-like sensor domain (PAS domain)"/>
    <property type="match status" value="2"/>
</dbReference>
<dbReference type="RefSeq" id="WP_111645801.1">
    <property type="nucleotide sequence ID" value="NZ_QLMH01000011.1"/>
</dbReference>
<dbReference type="OrthoDB" id="9771372at2"/>
<dbReference type="InterPro" id="IPR009057">
    <property type="entry name" value="Homeodomain-like_sf"/>
</dbReference>
<dbReference type="Gene3D" id="3.30.450.20">
    <property type="entry name" value="PAS domain"/>
    <property type="match status" value="2"/>
</dbReference>
<keyword evidence="2" id="KW-0058">Aromatic hydrocarbons catabolism</keyword>
<evidence type="ECO:0000313" key="10">
    <source>
        <dbReference type="EMBL" id="RAK18267.1"/>
    </source>
</evidence>
<dbReference type="PROSITE" id="PS00688">
    <property type="entry name" value="SIGMA54_INTERACT_3"/>
    <property type="match status" value="1"/>
</dbReference>
<dbReference type="Gene3D" id="1.10.8.60">
    <property type="match status" value="1"/>
</dbReference>
<dbReference type="InterPro" id="IPR013767">
    <property type="entry name" value="PAS_fold"/>
</dbReference>